<dbReference type="EMBL" id="CAJVRM010000033">
    <property type="protein sequence ID" value="CAG8972059.1"/>
    <property type="molecule type" value="Genomic_DNA"/>
</dbReference>
<feature type="compositionally biased region" description="Low complexity" evidence="1">
    <location>
        <begin position="227"/>
        <end position="242"/>
    </location>
</feature>
<keyword evidence="5" id="KW-1185">Reference proteome</keyword>
<evidence type="ECO:0000313" key="5">
    <source>
        <dbReference type="Proteomes" id="UP000701801"/>
    </source>
</evidence>
<name>A0A9N9Q1U3_9HELO</name>
<dbReference type="AlphaFoldDB" id="A0A9N9Q1U3"/>
<protein>
    <recommendedName>
        <fullName evidence="3">DUF4211 domain-containing protein</fullName>
    </recommendedName>
</protein>
<feature type="chain" id="PRO_5040302334" description="DUF4211 domain-containing protein" evidence="2">
    <location>
        <begin position="19"/>
        <end position="785"/>
    </location>
</feature>
<evidence type="ECO:0000256" key="1">
    <source>
        <dbReference type="SAM" id="MobiDB-lite"/>
    </source>
</evidence>
<feature type="compositionally biased region" description="Polar residues" evidence="1">
    <location>
        <begin position="197"/>
        <end position="210"/>
    </location>
</feature>
<feature type="compositionally biased region" description="Basic and acidic residues" evidence="1">
    <location>
        <begin position="649"/>
        <end position="659"/>
    </location>
</feature>
<sequence length="785" mass="88129">MFNPTPLIPFLFLALASAQDEWSSYGFRLANCSTGIFPNITGKVFYFDNIDAPLTVSKPKFNTTIPNFVTWNVANKIVKVNDIYFGLSLEDNFSTKAGDLVGKAQYWDIPAEQCGMGRVGYNALDCARGDDAVLTEGGTAGETYKTPNNNLNHLNAHLATYPATHTSIKMPPKVGNLERKARKKKQTHLTFEPLDQPASSSPVASTTKLTPSKVRYEIRNKTQPSPTKTAKTLATTKSNATTELSDSDDLPITPTVTRNKRDKKGRQGQDFAVQREKSITISDDGPSDSPDPPPRHNQISGMFSSTARQAVPNDVGGSDSSDAEDSEPLVRKGRAAVALDSDSGNDMVTSSAIHKTPRSIATATPRKRKTVINVDSDSESDINASPIKRRHIMKDSDEDSDEASDAPSSGGGHFGRRIRAKPLLSDSPPRTTRQQTGKKKHRTEKEKQMELLKRRRAGEKNPVLTESDTEEESDDNVHLSDFEDEEKDEEAPKEKPKRTHKKSKHRSASGSVDDEEDFIVDEDEIGVPTSIPLEFTSGYNKPLKDHFTDAVECYIHKKLNPGFTGKKDVFERAFYKLDDKPSGLKSSKYGSSQWVMDFVLSLDARPEYREVRINAGDAEARCEACNRGGHIPTFRISFIGRPYNKTTLEEVQQRDDESQARSNQSDDDESETGTVDGLGRHLPSQDREWLVGRFCRNNANKTHLLTHWRYHLYQWVIDALEAEGELRAQKLVKREKMKPWKRQRYVENVVERWQADDKIKNLFRDYKNSVEALAEEKEQGRWGDR</sequence>
<feature type="compositionally biased region" description="Basic and acidic residues" evidence="1">
    <location>
        <begin position="443"/>
        <end position="452"/>
    </location>
</feature>
<keyword evidence="2" id="KW-0732">Signal</keyword>
<evidence type="ECO:0000256" key="2">
    <source>
        <dbReference type="SAM" id="SignalP"/>
    </source>
</evidence>
<dbReference type="InterPro" id="IPR025451">
    <property type="entry name" value="DUF4211"/>
</dbReference>
<dbReference type="Pfam" id="PF13926">
    <property type="entry name" value="DUF4211"/>
    <property type="match status" value="1"/>
</dbReference>
<feature type="compositionally biased region" description="Basic residues" evidence="1">
    <location>
        <begin position="495"/>
        <end position="507"/>
    </location>
</feature>
<comment type="caution">
    <text evidence="4">The sequence shown here is derived from an EMBL/GenBank/DDBJ whole genome shotgun (WGS) entry which is preliminary data.</text>
</comment>
<evidence type="ECO:0000259" key="3">
    <source>
        <dbReference type="Pfam" id="PF13926"/>
    </source>
</evidence>
<feature type="compositionally biased region" description="Polar residues" evidence="1">
    <location>
        <begin position="342"/>
        <end position="353"/>
    </location>
</feature>
<feature type="region of interest" description="Disordered" evidence="1">
    <location>
        <begin position="166"/>
        <end position="517"/>
    </location>
</feature>
<reference evidence="4" key="1">
    <citation type="submission" date="2021-07" db="EMBL/GenBank/DDBJ databases">
        <authorList>
            <person name="Durling M."/>
        </authorList>
    </citation>
    <scope>NUCLEOTIDE SEQUENCE</scope>
</reference>
<feature type="signal peptide" evidence="2">
    <location>
        <begin position="1"/>
        <end position="18"/>
    </location>
</feature>
<dbReference type="Proteomes" id="UP000701801">
    <property type="component" value="Unassembled WGS sequence"/>
</dbReference>
<evidence type="ECO:0000313" key="4">
    <source>
        <dbReference type="EMBL" id="CAG8972059.1"/>
    </source>
</evidence>
<feature type="domain" description="DUF4211" evidence="3">
    <location>
        <begin position="517"/>
        <end position="648"/>
    </location>
</feature>
<proteinExistence type="predicted"/>
<feature type="compositionally biased region" description="Acidic residues" evidence="1">
    <location>
        <begin position="482"/>
        <end position="491"/>
    </location>
</feature>
<accession>A0A9N9Q1U3</accession>
<dbReference type="PANTHER" id="PTHR14689:SF0">
    <property type="entry name" value="COILED-COIL DOMAIN-CONTAINING PROTEIN 82"/>
    <property type="match status" value="1"/>
</dbReference>
<organism evidence="4 5">
    <name type="scientific">Hymenoscyphus albidus</name>
    <dbReference type="NCBI Taxonomy" id="595503"/>
    <lineage>
        <taxon>Eukaryota</taxon>
        <taxon>Fungi</taxon>
        <taxon>Dikarya</taxon>
        <taxon>Ascomycota</taxon>
        <taxon>Pezizomycotina</taxon>
        <taxon>Leotiomycetes</taxon>
        <taxon>Helotiales</taxon>
        <taxon>Helotiaceae</taxon>
        <taxon>Hymenoscyphus</taxon>
    </lineage>
</organism>
<feature type="region of interest" description="Disordered" evidence="1">
    <location>
        <begin position="649"/>
        <end position="681"/>
    </location>
</feature>
<feature type="compositionally biased region" description="Polar residues" evidence="1">
    <location>
        <begin position="297"/>
        <end position="308"/>
    </location>
</feature>
<gene>
    <name evidence="4" type="ORF">HYALB_00004924</name>
</gene>
<dbReference type="GO" id="GO:0005634">
    <property type="term" value="C:nucleus"/>
    <property type="evidence" value="ECO:0007669"/>
    <property type="project" value="TreeGrafter"/>
</dbReference>
<dbReference type="OrthoDB" id="21499at2759"/>
<dbReference type="PANTHER" id="PTHR14689">
    <property type="entry name" value="PHORBOL-ESTER_DAG-TYPE DOMAIN-CONTAINING PROTEIN"/>
    <property type="match status" value="1"/>
</dbReference>